<evidence type="ECO:0000313" key="1">
    <source>
        <dbReference type="EMBL" id="QEK39205.1"/>
    </source>
</evidence>
<sequence length="147" mass="17540">MRIWSIEPKYLDSKGLIALWRESLLAQNVLFGHTKGYKHHPQLIRFKEHKNPTQAMSKYLHYVSEEARNRSYNFNASKIKHELDSIIDIDLITVSTKQIQYEWSHLLHKIKNRDCTHYEKIKQIKEVEPNPLFKIVSGEIEKWEKIA</sequence>
<evidence type="ECO:0000313" key="2">
    <source>
        <dbReference type="Proteomes" id="UP000324924"/>
    </source>
</evidence>
<dbReference type="AlphaFoldDB" id="A0A5C0UGG1"/>
<proteinExistence type="predicted"/>
<evidence type="ECO:0008006" key="3">
    <source>
        <dbReference type="Google" id="ProtNLM"/>
    </source>
</evidence>
<dbReference type="OrthoDB" id="3253436at2"/>
<name>A0A5C0UGG1_9PROT</name>
<dbReference type="KEGG" id="nabu:FZC36_02085"/>
<reference evidence="1 2" key="1">
    <citation type="submission" date="2019-08" db="EMBL/GenBank/DDBJ databases">
        <title>Highly reduced genomes of protist endosymbionts show evolutionary convergence.</title>
        <authorList>
            <person name="George E."/>
            <person name="Husnik F."/>
            <person name="Tashyreva D."/>
            <person name="Prokopchuk G."/>
            <person name="Horak A."/>
            <person name="Kwong W.K."/>
            <person name="Lukes J."/>
            <person name="Keeling P.J."/>
        </authorList>
    </citation>
    <scope>NUCLEOTIDE SEQUENCE [LARGE SCALE GENOMIC DNA]</scope>
    <source>
        <strain evidence="1">1604HC</strain>
    </source>
</reference>
<dbReference type="EMBL" id="CP043314">
    <property type="protein sequence ID" value="QEK39205.1"/>
    <property type="molecule type" value="Genomic_DNA"/>
</dbReference>
<organism evidence="1 2">
    <name type="scientific">Candidatus Nesciobacter abundans</name>
    <dbReference type="NCBI Taxonomy" id="2601668"/>
    <lineage>
        <taxon>Bacteria</taxon>
        <taxon>Pseudomonadati</taxon>
        <taxon>Pseudomonadota</taxon>
        <taxon>Alphaproteobacteria</taxon>
        <taxon>Holosporales</taxon>
        <taxon>Holosporaceae</taxon>
        <taxon>Candidatus Nesciobacter</taxon>
    </lineage>
</organism>
<protein>
    <recommendedName>
        <fullName evidence="3">DNA lyase</fullName>
    </recommendedName>
</protein>
<dbReference type="Pfam" id="PF03013">
    <property type="entry name" value="Pyr_excise"/>
    <property type="match status" value="1"/>
</dbReference>
<dbReference type="Proteomes" id="UP000324924">
    <property type="component" value="Chromosome"/>
</dbReference>
<dbReference type="RefSeq" id="WP_148972328.1">
    <property type="nucleotide sequence ID" value="NZ_CP043314.1"/>
</dbReference>
<keyword evidence="2" id="KW-1185">Reference proteome</keyword>
<dbReference type="InterPro" id="IPR004260">
    <property type="entry name" value="Pyr-dimer_DNA_glycosylase"/>
</dbReference>
<accession>A0A5C0UGG1</accession>
<gene>
    <name evidence="1" type="ORF">FZC36_02085</name>
</gene>